<dbReference type="Pfam" id="PF20240">
    <property type="entry name" value="DUF6597"/>
    <property type="match status" value="1"/>
</dbReference>
<proteinExistence type="predicted"/>
<dbReference type="GO" id="GO:0003700">
    <property type="term" value="F:DNA-binding transcription factor activity"/>
    <property type="evidence" value="ECO:0007669"/>
    <property type="project" value="InterPro"/>
</dbReference>
<keyword evidence="1" id="KW-0805">Transcription regulation</keyword>
<dbReference type="RefSeq" id="WP_187964860.1">
    <property type="nucleotide sequence ID" value="NZ_JACVDC010000014.1"/>
</dbReference>
<evidence type="ECO:0000259" key="4">
    <source>
        <dbReference type="PROSITE" id="PS01124"/>
    </source>
</evidence>
<protein>
    <submittedName>
        <fullName evidence="5">Helix-turn-helix transcriptional regulator</fullName>
    </submittedName>
</protein>
<evidence type="ECO:0000313" key="6">
    <source>
        <dbReference type="Proteomes" id="UP000653730"/>
    </source>
</evidence>
<keyword evidence="6" id="KW-1185">Reference proteome</keyword>
<dbReference type="SUPFAM" id="SSF46689">
    <property type="entry name" value="Homeodomain-like"/>
    <property type="match status" value="1"/>
</dbReference>
<name>A0A926JR47_9FLAO</name>
<evidence type="ECO:0000256" key="2">
    <source>
        <dbReference type="ARBA" id="ARBA00023125"/>
    </source>
</evidence>
<sequence length="270" mass="31808">MDFQQFIPSNTLKPYIRHYYLFESASDMEFEDTVLPSGDMEMIFNLGDGIWEFSVNNVFHRTPPTELWGQITKPLSIRSRGKHTMVGIKFFTHSAAYFLNDEIRIFNDHVYDLYEVMGHPIRTLHGQLLEAADMATRIRLIESFLIKKLIYNQQKIYKIDRVGKILETIKDNYTENNLRLVASKHHVTPRYLHKLINQYTGLTPKSYNKIKRFQRSLMLISRKEETLTSIAYNCGYFDQSHFIRDFKWFTGSTPSSYMNNITPVNQLLLP</sequence>
<keyword evidence="3" id="KW-0804">Transcription</keyword>
<evidence type="ECO:0000313" key="5">
    <source>
        <dbReference type="EMBL" id="MBC9795711.1"/>
    </source>
</evidence>
<comment type="caution">
    <text evidence="5">The sequence shown here is derived from an EMBL/GenBank/DDBJ whole genome shotgun (WGS) entry which is preliminary data.</text>
</comment>
<evidence type="ECO:0000256" key="3">
    <source>
        <dbReference type="ARBA" id="ARBA00023163"/>
    </source>
</evidence>
<keyword evidence="2" id="KW-0238">DNA-binding</keyword>
<dbReference type="Proteomes" id="UP000653730">
    <property type="component" value="Unassembled WGS sequence"/>
</dbReference>
<dbReference type="InterPro" id="IPR018060">
    <property type="entry name" value="HTH_AraC"/>
</dbReference>
<dbReference type="PROSITE" id="PS01124">
    <property type="entry name" value="HTH_ARAC_FAMILY_2"/>
    <property type="match status" value="1"/>
</dbReference>
<dbReference type="Gene3D" id="1.10.10.60">
    <property type="entry name" value="Homeodomain-like"/>
    <property type="match status" value="1"/>
</dbReference>
<dbReference type="Pfam" id="PF12833">
    <property type="entry name" value="HTH_18"/>
    <property type="match status" value="1"/>
</dbReference>
<organism evidence="5 6">
    <name type="scientific">Sinomicrobium weinanense</name>
    <dbReference type="NCBI Taxonomy" id="2842200"/>
    <lineage>
        <taxon>Bacteria</taxon>
        <taxon>Pseudomonadati</taxon>
        <taxon>Bacteroidota</taxon>
        <taxon>Flavobacteriia</taxon>
        <taxon>Flavobacteriales</taxon>
        <taxon>Flavobacteriaceae</taxon>
        <taxon>Sinomicrobium</taxon>
    </lineage>
</organism>
<evidence type="ECO:0000256" key="1">
    <source>
        <dbReference type="ARBA" id="ARBA00023015"/>
    </source>
</evidence>
<feature type="domain" description="HTH araC/xylS-type" evidence="4">
    <location>
        <begin position="163"/>
        <end position="260"/>
    </location>
</feature>
<dbReference type="GO" id="GO:0043565">
    <property type="term" value="F:sequence-specific DNA binding"/>
    <property type="evidence" value="ECO:0007669"/>
    <property type="project" value="InterPro"/>
</dbReference>
<dbReference type="InterPro" id="IPR046532">
    <property type="entry name" value="DUF6597"/>
</dbReference>
<dbReference type="AlphaFoldDB" id="A0A926JR47"/>
<accession>A0A926JR47</accession>
<gene>
    <name evidence="5" type="ORF">IBL28_07025</name>
</gene>
<dbReference type="PANTHER" id="PTHR43280">
    <property type="entry name" value="ARAC-FAMILY TRANSCRIPTIONAL REGULATOR"/>
    <property type="match status" value="1"/>
</dbReference>
<dbReference type="PANTHER" id="PTHR43280:SF2">
    <property type="entry name" value="HTH-TYPE TRANSCRIPTIONAL REGULATOR EXSA"/>
    <property type="match status" value="1"/>
</dbReference>
<reference evidence="5 6" key="1">
    <citation type="submission" date="2020-09" db="EMBL/GenBank/DDBJ databases">
        <title>Sinomicrobium weinanense sp. nov., a halophilic bacteria isolated from saline-alkali soil.</title>
        <authorList>
            <person name="Wu P."/>
            <person name="Ren H."/>
            <person name="Mei Y."/>
            <person name="Liang Y."/>
            <person name="Chen Z."/>
        </authorList>
    </citation>
    <scope>NUCLEOTIDE SEQUENCE [LARGE SCALE GENOMIC DNA]</scope>
    <source>
        <strain evidence="5 6">FJxs</strain>
    </source>
</reference>
<dbReference type="EMBL" id="JACVDC010000014">
    <property type="protein sequence ID" value="MBC9795711.1"/>
    <property type="molecule type" value="Genomic_DNA"/>
</dbReference>
<dbReference type="InterPro" id="IPR009057">
    <property type="entry name" value="Homeodomain-like_sf"/>
</dbReference>
<dbReference type="SMART" id="SM00342">
    <property type="entry name" value="HTH_ARAC"/>
    <property type="match status" value="1"/>
</dbReference>